<dbReference type="Gene3D" id="3.30.559.30">
    <property type="entry name" value="Nonribosomal peptide synthetase, condensation domain"/>
    <property type="match status" value="3"/>
</dbReference>
<dbReference type="PANTHER" id="PTHR45527">
    <property type="entry name" value="NONRIBOSOMAL PEPTIDE SYNTHETASE"/>
    <property type="match status" value="1"/>
</dbReference>
<dbReference type="GO" id="GO:0005737">
    <property type="term" value="C:cytoplasm"/>
    <property type="evidence" value="ECO:0007669"/>
    <property type="project" value="TreeGrafter"/>
</dbReference>
<dbReference type="PROSITE" id="PS00455">
    <property type="entry name" value="AMP_BINDING"/>
    <property type="match status" value="2"/>
</dbReference>
<dbReference type="Pfam" id="PF00501">
    <property type="entry name" value="AMP-binding"/>
    <property type="match status" value="2"/>
</dbReference>
<organism evidence="5 6">
    <name type="scientific">Arthrobacter glacialis</name>
    <dbReference type="NCBI Taxonomy" id="1664"/>
    <lineage>
        <taxon>Bacteria</taxon>
        <taxon>Bacillati</taxon>
        <taxon>Actinomycetota</taxon>
        <taxon>Actinomycetes</taxon>
        <taxon>Micrococcales</taxon>
        <taxon>Micrococcaceae</taxon>
        <taxon>Arthrobacter</taxon>
    </lineage>
</organism>
<dbReference type="GO" id="GO:0043041">
    <property type="term" value="P:amino acid activation for nonribosomal peptide biosynthetic process"/>
    <property type="evidence" value="ECO:0007669"/>
    <property type="project" value="TreeGrafter"/>
</dbReference>
<dbReference type="FunFam" id="3.40.50.980:FF:000001">
    <property type="entry name" value="Non-ribosomal peptide synthetase"/>
    <property type="match status" value="2"/>
</dbReference>
<dbReference type="FunFam" id="3.40.50.980:FF:000002">
    <property type="entry name" value="Enterobactin synthetase component F"/>
    <property type="match status" value="1"/>
</dbReference>
<feature type="domain" description="Carrier" evidence="4">
    <location>
        <begin position="1004"/>
        <end position="1078"/>
    </location>
</feature>
<dbReference type="InterPro" id="IPR025110">
    <property type="entry name" value="AMP-bd_C"/>
</dbReference>
<dbReference type="GO" id="GO:0008610">
    <property type="term" value="P:lipid biosynthetic process"/>
    <property type="evidence" value="ECO:0007669"/>
    <property type="project" value="UniProtKB-ARBA"/>
</dbReference>
<dbReference type="InterPro" id="IPR036736">
    <property type="entry name" value="ACP-like_sf"/>
</dbReference>
<dbReference type="InterPro" id="IPR000873">
    <property type="entry name" value="AMP-dep_synth/lig_dom"/>
</dbReference>
<dbReference type="Gene3D" id="2.30.38.10">
    <property type="entry name" value="Luciferase, Domain 3"/>
    <property type="match status" value="2"/>
</dbReference>
<dbReference type="GO" id="GO:0044550">
    <property type="term" value="P:secondary metabolite biosynthetic process"/>
    <property type="evidence" value="ECO:0007669"/>
    <property type="project" value="TreeGrafter"/>
</dbReference>
<dbReference type="NCBIfam" id="TIGR01733">
    <property type="entry name" value="AA-adenyl-dom"/>
    <property type="match status" value="2"/>
</dbReference>
<protein>
    <submittedName>
        <fullName evidence="5">Non-ribosomal peptide synthetase</fullName>
    </submittedName>
</protein>
<dbReference type="SUPFAM" id="SSF47336">
    <property type="entry name" value="ACP-like"/>
    <property type="match status" value="2"/>
</dbReference>
<reference evidence="5 6" key="1">
    <citation type="submission" date="2018-01" db="EMBL/GenBank/DDBJ databases">
        <title>Arthrobacter sp. nov., from glaciers in China.</title>
        <authorList>
            <person name="Liu Q."/>
            <person name="Xin Y.-H."/>
        </authorList>
    </citation>
    <scope>NUCLEOTIDE SEQUENCE [LARGE SCALE GENOMIC DNA]</scope>
    <source>
        <strain evidence="5 6">HLT2-12-2</strain>
    </source>
</reference>
<gene>
    <name evidence="5" type="ORF">CVS27_18540</name>
</gene>
<dbReference type="FunFam" id="3.40.50.12780:FF:000012">
    <property type="entry name" value="Non-ribosomal peptide synthetase"/>
    <property type="match status" value="1"/>
</dbReference>
<dbReference type="InterPro" id="IPR001031">
    <property type="entry name" value="Thioesterase"/>
</dbReference>
<comment type="cofactor">
    <cofactor evidence="1">
        <name>pantetheine 4'-phosphate</name>
        <dbReference type="ChEBI" id="CHEBI:47942"/>
    </cofactor>
</comment>
<dbReference type="InterPro" id="IPR023213">
    <property type="entry name" value="CAT-like_dom_sf"/>
</dbReference>
<dbReference type="FunFam" id="2.30.38.10:FF:000001">
    <property type="entry name" value="Non-ribosomal peptide synthetase PvdI"/>
    <property type="match status" value="1"/>
</dbReference>
<evidence type="ECO:0000256" key="3">
    <source>
        <dbReference type="ARBA" id="ARBA00022553"/>
    </source>
</evidence>
<dbReference type="SUPFAM" id="SSF52777">
    <property type="entry name" value="CoA-dependent acyltransferases"/>
    <property type="match status" value="6"/>
</dbReference>
<dbReference type="EMBL" id="PPXC01000020">
    <property type="protein sequence ID" value="POH71902.1"/>
    <property type="molecule type" value="Genomic_DNA"/>
</dbReference>
<dbReference type="InterPro" id="IPR029058">
    <property type="entry name" value="AB_hydrolase_fold"/>
</dbReference>
<keyword evidence="3" id="KW-0597">Phosphoprotein</keyword>
<dbReference type="SUPFAM" id="SSF56801">
    <property type="entry name" value="Acetyl-CoA synthetase-like"/>
    <property type="match status" value="2"/>
</dbReference>
<dbReference type="CDD" id="cd17646">
    <property type="entry name" value="A_NRPS_AB3403-like"/>
    <property type="match status" value="1"/>
</dbReference>
<dbReference type="Pfam" id="PF00668">
    <property type="entry name" value="Condensation"/>
    <property type="match status" value="3"/>
</dbReference>
<dbReference type="Gene3D" id="1.10.1200.10">
    <property type="entry name" value="ACP-like"/>
    <property type="match status" value="1"/>
</dbReference>
<keyword evidence="2" id="KW-0596">Phosphopantetheine</keyword>
<proteinExistence type="predicted"/>
<dbReference type="Gene3D" id="3.40.50.1820">
    <property type="entry name" value="alpha/beta hydrolase"/>
    <property type="match status" value="1"/>
</dbReference>
<keyword evidence="6" id="KW-1185">Reference proteome</keyword>
<evidence type="ECO:0000259" key="4">
    <source>
        <dbReference type="PROSITE" id="PS50075"/>
    </source>
</evidence>
<dbReference type="CDD" id="cd05930">
    <property type="entry name" value="A_NRPS"/>
    <property type="match status" value="1"/>
</dbReference>
<dbReference type="InterPro" id="IPR020806">
    <property type="entry name" value="PKS_PP-bd"/>
</dbReference>
<dbReference type="Pfam" id="PF13193">
    <property type="entry name" value="AMP-binding_C"/>
    <property type="match status" value="2"/>
</dbReference>
<dbReference type="Gene3D" id="3.40.50.980">
    <property type="match status" value="4"/>
</dbReference>
<dbReference type="GO" id="GO:0003824">
    <property type="term" value="F:catalytic activity"/>
    <property type="evidence" value="ECO:0007669"/>
    <property type="project" value="InterPro"/>
</dbReference>
<sequence length="2862" mass="301971">MPSSPTLAQHQQPLDAPTLLPLAGAQPGIWYAHQLEGEQSNSYNVARYSQIDGELDSAALAEAVRRGLQSADTLAFRFGEVAGAPMQWQEHNNPEVLEVIDLRSNGPDGEAAAHELMGADLGTAVSLTGADALYRQLLLRVGESRWFWYQRYHHILVDGYSFSAITRHIGAHYASLVQGTPEPAPAFTSFAEVCAAEASYRGSDAEEADAAFWRDYCAELPTALTLAVPESLTAAQGQARRSEISLDAALTARLSRIAAAHRVSWADVLTTAIATYLARMGNASEVVLGIPFMGRMGTAALRAAGPVVAVMPLRLHLPHDLSLGEMAKATAAAMGAVRGHSRYGAEQILRDAGLVGSDSALHGPVLNLKIFEYMFELPGVTLSTRHLSAGPVDDLEFAVYKDHGAIVVEIEAAPARYTGAELTLHGERLHAWITALAASDDVNPAMAVLPLTSELGTIAGEWGTGPDLGASKGMGASSGTLTPTVMERLDLLVSRQGPDTALVAGEDSLSFAELGQRSNALARHLINRGVGPGQVVAVALPRSMDTVVSIAAVLTAGAAYLPLDLDYPGERLAYMLGDAAPQVLITTCELQSTLPFNGHVVTIDSPANREVIARETGGAIQQAERLRPVTPADLAYIIYTSGSTGKPKGVMTPHTGLSNLIANHEAGVFGETGEALAGRRVRAAHSASFSFDSSWEQLIWMYLGHQLHVLDDEQRRDPQAIVDLVRADRIDAIDVTPSLGSQLLECGLLAPGEHHPALILFGGEAASASFWTALRAHSNTGTHSHNFYGPTEYSVDTLGASVADSPHPVVGRPIGNTRVYILDERLRQVPVGVVGELYIAGDGLARGYLGRPGLTASRFVADPFGSGVRMYRTGDLVRWQRDGQIDYLSRVDDQVRVRGHRVELGEVEDVLGSLPNVVSAVVIAQELGHTNRLIGYFVPAAGSELAGEIAPEAQLRALLAASLPDYMVPAVLVRIPALPLTVNGKVDRAALPAPTAPAAGRSRPPANDLEALMCAAVATVVSQPSVGPDDDFFMLGGDSISAMAVCGAARRAGHQLRPRDVFAQRTPAAMARALVPLESQPRPTVEATGLVDALPIQHWFAETAGLSAHCAQGVCITVPGALTADLLGEALAELFRVHPALCARISGGELSIPSPEAIPDVVTRTVADRTDQPLATPDTEFPAAALRLDPATGVMVQAALLASTQPGNRQLVLAIHHLVVDGVSWRTLLPDLEQAVTMLLANQRPRLEAEQTSLRQWGRQLGAHKESRRSELDHWFRQLQGGTDPLGRGSLDPALDTHNSAGTARILLSTQATTAILATLPEAYAATVEETLLAVTALAVASHFGRRSLQLTRESHGRHSEVDDLERTVGWLTDEHPLFLDVAGIADRLLDGPGDSASLLRVVKQAVRSTPADGMGYGILRYLDAANQPELRAAAAQNPPALLVNYLGRFQQAAGHFTPVQQGTVFVDAFAVSQDGAMALTHPLELNAFLDGEQLALGWTWAARLLDAADAEAVTAAMESIAATLAEYARSTPALSAATLVPADVPGTGLNAAALARIEAGHGPAVAVLPLGPLQLGLLFHDQLGAQGGNYSSVTVLELEGKVSGERLRAALELMLDAHPQLGTSFNLGVGAVPVQVIPHPAFRAPIDFAEILVADHTDPAAATRDLERKEAARAFNVERGPLLAARLVWWTDGSARLLLSAHHLLVDGWSTPLIVKALLECYNTGRTGTSNALQMYVAAANARRVVEADRTAWSQALEGATPALLEGTLVPHAAAGEPLEAAATLDTALCTALAAIALKHGVTHNSVFALAHALMVSELTGKLDVVFGTTVSGREDEQSHSVIGLFTNTVPVRVQLNPSLAPAAHLVQLQLDQVELRGHARLGLAEIQQLAGTGTLFDSLFVMENYPGEDGESAEAGGTELVVTGLGNRGYTHYPLTVLILPENDCYKVVVEHRLGAAAGSTILPRFLAALARITSTSKESLATTASLLPAEKAAIDKLNATGRPVAPATLRDLLDTRGSTVPSAVALRAGDSTLSYADLRYQVRALATRLRRSGVRTGDIVAVSIPRSAQLSIALLAVIEAGAAYLPLDTGYPKERLDYMLADAKPTVVLTTSALAAGFPESVTKILVPEEPTAQPAETDMGWRAQVASELSPAHPAYVIYTSGSTGLPKGVVVPHAAIVNRLLWMQDAHPLDASDVVIQKTPSSFDVSVWEFFWPFIAGAAQLVAPAEAHKDPAELHALMRRGAVTTVHFVPSMLAAFLADSIQVGALPALRRVFCSGEALSRELSAAAQNRFDVPVHNLYGPTEAAIDVSFFAGAEAVAGQVSTSVPIGAPVWNTQLHVLDGMLRQVPPGVAGELYLAGEQLATAYLGRPSLTAARYVANPFDSGARMYRTGDIVRRLANGDLEYLGRGDEQIKIRGQRIELGEIEAVLSAVPGVEASVVAAKSLGGAAAMAGADNRSLIAYVVPGAAASVAGPEELLSLCREQCAGRLPAHMIPASFMVLAALPLTSNGKLDRNALPVPTLAASSGRAPAGLLEETVAAAFATVLGLPVTGAGDDFFALGGHSLLAMRLAAELGRALGSKVPVGTIMTTGTVEALARQIAGASDGREAFAEILPLRSGSTDPLFCIHPASGFAWQYRSLAPYLDPEQTLIGLQSPRPTGPLATSAELTEVHARHYTSIRSVQPHGPYKLLGYSLGGTIAQAIAARLAAEGEQVAFLGLLDTYPPEDQDWGAGAEAEIAAEAQREQQGIDGGDNGSRAEQDAMTAEIIANYKDSVRLLSAASTDHFPGRAELFVATATVPEGFDPERAWAKRVDSLRVHPVDCAHEDILTPDTLSTLGPQLAKLLADIPGTIHRKASE</sequence>
<evidence type="ECO:0000256" key="1">
    <source>
        <dbReference type="ARBA" id="ARBA00001957"/>
    </source>
</evidence>
<dbReference type="GO" id="GO:0031177">
    <property type="term" value="F:phosphopantetheine binding"/>
    <property type="evidence" value="ECO:0007669"/>
    <property type="project" value="InterPro"/>
</dbReference>
<dbReference type="Gene3D" id="3.30.300.30">
    <property type="match status" value="2"/>
</dbReference>
<dbReference type="InterPro" id="IPR020845">
    <property type="entry name" value="AMP-binding_CS"/>
</dbReference>
<comment type="caution">
    <text evidence="5">The sequence shown here is derived from an EMBL/GenBank/DDBJ whole genome shotgun (WGS) entry which is preliminary data.</text>
</comment>
<dbReference type="PANTHER" id="PTHR45527:SF1">
    <property type="entry name" value="FATTY ACID SYNTHASE"/>
    <property type="match status" value="1"/>
</dbReference>
<dbReference type="InterPro" id="IPR006162">
    <property type="entry name" value="Ppantetheine_attach_site"/>
</dbReference>
<dbReference type="RefSeq" id="WP_103467330.1">
    <property type="nucleotide sequence ID" value="NZ_PPXC01000020.1"/>
</dbReference>
<evidence type="ECO:0000256" key="2">
    <source>
        <dbReference type="ARBA" id="ARBA00022450"/>
    </source>
</evidence>
<dbReference type="InterPro" id="IPR045851">
    <property type="entry name" value="AMP-bd_C_sf"/>
</dbReference>
<dbReference type="SMART" id="SM00824">
    <property type="entry name" value="PKS_TE"/>
    <property type="match status" value="1"/>
</dbReference>
<dbReference type="PROSITE" id="PS00012">
    <property type="entry name" value="PHOSPHOPANTETHEINE"/>
    <property type="match status" value="2"/>
</dbReference>
<dbReference type="PROSITE" id="PS50075">
    <property type="entry name" value="CARRIER"/>
    <property type="match status" value="2"/>
</dbReference>
<dbReference type="InterPro" id="IPR020802">
    <property type="entry name" value="TesA-like"/>
</dbReference>
<evidence type="ECO:0000313" key="5">
    <source>
        <dbReference type="EMBL" id="POH71902.1"/>
    </source>
</evidence>
<dbReference type="InterPro" id="IPR009081">
    <property type="entry name" value="PP-bd_ACP"/>
</dbReference>
<dbReference type="SMART" id="SM00823">
    <property type="entry name" value="PKS_PP"/>
    <property type="match status" value="2"/>
</dbReference>
<dbReference type="InterPro" id="IPR001242">
    <property type="entry name" value="Condensation_dom"/>
</dbReference>
<dbReference type="SUPFAM" id="SSF53474">
    <property type="entry name" value="alpha/beta-Hydrolases"/>
    <property type="match status" value="1"/>
</dbReference>
<dbReference type="Proteomes" id="UP000237061">
    <property type="component" value="Unassembled WGS sequence"/>
</dbReference>
<evidence type="ECO:0000313" key="6">
    <source>
        <dbReference type="Proteomes" id="UP000237061"/>
    </source>
</evidence>
<dbReference type="Pfam" id="PF00975">
    <property type="entry name" value="Thioesterase"/>
    <property type="match status" value="1"/>
</dbReference>
<dbReference type="Gene3D" id="3.30.559.10">
    <property type="entry name" value="Chloramphenicol acetyltransferase-like domain"/>
    <property type="match status" value="3"/>
</dbReference>
<dbReference type="InterPro" id="IPR010071">
    <property type="entry name" value="AA_adenyl_dom"/>
</dbReference>
<dbReference type="FunFam" id="3.30.300.30:FF:000015">
    <property type="entry name" value="Nonribosomal peptide synthase SidD"/>
    <property type="match status" value="2"/>
</dbReference>
<dbReference type="Pfam" id="PF00550">
    <property type="entry name" value="PP-binding"/>
    <property type="match status" value="2"/>
</dbReference>
<name>A0A2S3ZSC9_ARTGL</name>
<accession>A0A2S3ZSC9</accession>
<feature type="domain" description="Carrier" evidence="4">
    <location>
        <begin position="2533"/>
        <end position="2608"/>
    </location>
</feature>